<proteinExistence type="inferred from homology"/>
<feature type="transmembrane region" description="Helical" evidence="10">
    <location>
        <begin position="289"/>
        <end position="311"/>
    </location>
</feature>
<name>A0A6P9A6Q1_THRPL</name>
<keyword evidence="2 8" id="KW-0813">Transport</keyword>
<feature type="transmembrane region" description="Helical" evidence="10">
    <location>
        <begin position="144"/>
        <end position="166"/>
    </location>
</feature>
<dbReference type="NCBIfam" id="TIGR00879">
    <property type="entry name" value="SP"/>
    <property type="match status" value="1"/>
</dbReference>
<dbReference type="RefSeq" id="XP_034252125.1">
    <property type="nucleotide sequence ID" value="XM_034396234.1"/>
</dbReference>
<dbReference type="PROSITE" id="PS00216">
    <property type="entry name" value="SUGAR_TRANSPORT_1"/>
    <property type="match status" value="1"/>
</dbReference>
<keyword evidence="7 10" id="KW-0472">Membrane</keyword>
<evidence type="ECO:0000256" key="2">
    <source>
        <dbReference type="ARBA" id="ARBA00022448"/>
    </source>
</evidence>
<evidence type="ECO:0000256" key="5">
    <source>
        <dbReference type="ARBA" id="ARBA00022692"/>
    </source>
</evidence>
<keyword evidence="12" id="KW-1185">Reference proteome</keyword>
<feature type="region of interest" description="Disordered" evidence="9">
    <location>
        <begin position="498"/>
        <end position="533"/>
    </location>
</feature>
<sequence>MAKHADDGLLSPYRPTIVPIQDEKFGGAARGSAGKRRQYATAIILNVAALAAGSVMGWPSPAGPILTNATTSPLDADGDGIKEVVSHEHFSWLASVNFLAGTPGTLLFGALADRLGRRIAGLVVAAPYALSWVLVATTDSLLPLYAARLLGGIASGATLVVSPLYIAETAEDEHRGALGTFLAVGLNTGILFSFVVSAFTDYRAMPLVCLLLPAIYFLCLLRLPETPVYLVKRGRAAAARRALAWYRGGDDVDAELDALLAAAKREESSSDTETASLADLFRHRGTRRALVQSLVLFANQQFCGVIAVLNFTEAIFMEAGSSLSPTAAAIIVAAMQAVCTYLSSFLMDRAGRRPLLIASNVVMATCLSTLGGCFYAKSIGYDIAGVGWLPVLAMSLYVVAFAMGLGPVPLVLLAETYATRVRSLATAVGISVQTVSAFLCTKFFLNVRNALGTHGCLWLFAAFCLAGAAYVAVAVLETKGKALDDILAEFHGDPIVRRREEDGLHNGEDDDVFVAKEDDEEPAAPRQHQETTT</sequence>
<evidence type="ECO:0000256" key="7">
    <source>
        <dbReference type="ARBA" id="ARBA00023136"/>
    </source>
</evidence>
<dbReference type="Pfam" id="PF00083">
    <property type="entry name" value="Sugar_tr"/>
    <property type="match status" value="1"/>
</dbReference>
<accession>A0A6P9A6Q1</accession>
<dbReference type="InterPro" id="IPR003663">
    <property type="entry name" value="Sugar/inositol_transpt"/>
</dbReference>
<dbReference type="KEGG" id="tpal:117651829"/>
<dbReference type="PANTHER" id="PTHR48021:SF1">
    <property type="entry name" value="GH07001P-RELATED"/>
    <property type="match status" value="1"/>
</dbReference>
<feature type="domain" description="Major facilitator superfamily (MFS) profile" evidence="11">
    <location>
        <begin position="41"/>
        <end position="479"/>
    </location>
</feature>
<reference evidence="13 14" key="1">
    <citation type="submission" date="2025-04" db="UniProtKB">
        <authorList>
            <consortium name="RefSeq"/>
        </authorList>
    </citation>
    <scope>IDENTIFICATION</scope>
    <source>
        <tissue evidence="13 14">Total insect</tissue>
    </source>
</reference>
<dbReference type="RefSeq" id="XP_034252126.1">
    <property type="nucleotide sequence ID" value="XM_034396235.1"/>
</dbReference>
<evidence type="ECO:0000313" key="12">
    <source>
        <dbReference type="Proteomes" id="UP000515158"/>
    </source>
</evidence>
<evidence type="ECO:0000256" key="9">
    <source>
        <dbReference type="SAM" id="MobiDB-lite"/>
    </source>
</evidence>
<comment type="similarity">
    <text evidence="8">Belongs to the major facilitator superfamily. Sugar transporter (TC 2.A.1.1) family.</text>
</comment>
<feature type="compositionally biased region" description="Acidic residues" evidence="9">
    <location>
        <begin position="508"/>
        <end position="522"/>
    </location>
</feature>
<feature type="transmembrane region" description="Helical" evidence="10">
    <location>
        <begin position="119"/>
        <end position="138"/>
    </location>
</feature>
<keyword evidence="4" id="KW-0762">Sugar transport</keyword>
<organism evidence="14">
    <name type="scientific">Thrips palmi</name>
    <name type="common">Melon thrips</name>
    <dbReference type="NCBI Taxonomy" id="161013"/>
    <lineage>
        <taxon>Eukaryota</taxon>
        <taxon>Metazoa</taxon>
        <taxon>Ecdysozoa</taxon>
        <taxon>Arthropoda</taxon>
        <taxon>Hexapoda</taxon>
        <taxon>Insecta</taxon>
        <taxon>Pterygota</taxon>
        <taxon>Neoptera</taxon>
        <taxon>Paraneoptera</taxon>
        <taxon>Thysanoptera</taxon>
        <taxon>Terebrantia</taxon>
        <taxon>Thripoidea</taxon>
        <taxon>Thripidae</taxon>
        <taxon>Thrips</taxon>
    </lineage>
</organism>
<dbReference type="GeneID" id="117651829"/>
<feature type="compositionally biased region" description="Basic and acidic residues" evidence="9">
    <location>
        <begin position="498"/>
        <end position="507"/>
    </location>
</feature>
<feature type="transmembrane region" description="Helical" evidence="10">
    <location>
        <begin position="205"/>
        <end position="223"/>
    </location>
</feature>
<dbReference type="InterPro" id="IPR005828">
    <property type="entry name" value="MFS_sugar_transport-like"/>
</dbReference>
<feature type="transmembrane region" description="Helical" evidence="10">
    <location>
        <begin position="457"/>
        <end position="476"/>
    </location>
</feature>
<dbReference type="PROSITE" id="PS00217">
    <property type="entry name" value="SUGAR_TRANSPORT_2"/>
    <property type="match status" value="1"/>
</dbReference>
<dbReference type="Proteomes" id="UP000515158">
    <property type="component" value="Unplaced"/>
</dbReference>
<evidence type="ECO:0000256" key="6">
    <source>
        <dbReference type="ARBA" id="ARBA00022989"/>
    </source>
</evidence>
<feature type="transmembrane region" description="Helical" evidence="10">
    <location>
        <begin position="92"/>
        <end position="112"/>
    </location>
</feature>
<dbReference type="OrthoDB" id="6612291at2759"/>
<dbReference type="InterPro" id="IPR050549">
    <property type="entry name" value="MFS_Trehalose_Transporter"/>
</dbReference>
<feature type="transmembrane region" description="Helical" evidence="10">
    <location>
        <begin position="323"/>
        <end position="343"/>
    </location>
</feature>
<keyword evidence="5 10" id="KW-0812">Transmembrane</keyword>
<dbReference type="InterPro" id="IPR005829">
    <property type="entry name" value="Sugar_transporter_CS"/>
</dbReference>
<dbReference type="GO" id="GO:0022857">
    <property type="term" value="F:transmembrane transporter activity"/>
    <property type="evidence" value="ECO:0007669"/>
    <property type="project" value="InterPro"/>
</dbReference>
<dbReference type="InterPro" id="IPR020846">
    <property type="entry name" value="MFS_dom"/>
</dbReference>
<dbReference type="PRINTS" id="PR00171">
    <property type="entry name" value="SUGRTRNSPORT"/>
</dbReference>
<feature type="transmembrane region" description="Helical" evidence="10">
    <location>
        <begin position="355"/>
        <end position="376"/>
    </location>
</feature>
<keyword evidence="6 10" id="KW-1133">Transmembrane helix</keyword>
<dbReference type="PANTHER" id="PTHR48021">
    <property type="match status" value="1"/>
</dbReference>
<dbReference type="GO" id="GO:0005886">
    <property type="term" value="C:plasma membrane"/>
    <property type="evidence" value="ECO:0007669"/>
    <property type="project" value="UniProtKB-SubCell"/>
</dbReference>
<keyword evidence="3" id="KW-1003">Cell membrane</keyword>
<dbReference type="PROSITE" id="PS50850">
    <property type="entry name" value="MFS"/>
    <property type="match status" value="1"/>
</dbReference>
<dbReference type="AlphaFoldDB" id="A0A6P9A6Q1"/>
<evidence type="ECO:0000256" key="4">
    <source>
        <dbReference type="ARBA" id="ARBA00022597"/>
    </source>
</evidence>
<evidence type="ECO:0000256" key="10">
    <source>
        <dbReference type="SAM" id="Phobius"/>
    </source>
</evidence>
<feature type="transmembrane region" description="Helical" evidence="10">
    <location>
        <begin position="178"/>
        <end position="199"/>
    </location>
</feature>
<evidence type="ECO:0000259" key="11">
    <source>
        <dbReference type="PROSITE" id="PS50850"/>
    </source>
</evidence>
<evidence type="ECO:0000313" key="13">
    <source>
        <dbReference type="RefSeq" id="XP_034252125.1"/>
    </source>
</evidence>
<dbReference type="SUPFAM" id="SSF103473">
    <property type="entry name" value="MFS general substrate transporter"/>
    <property type="match status" value="1"/>
</dbReference>
<evidence type="ECO:0000313" key="14">
    <source>
        <dbReference type="RefSeq" id="XP_034252126.1"/>
    </source>
</evidence>
<feature type="transmembrane region" description="Helical" evidence="10">
    <location>
        <begin position="424"/>
        <end position="445"/>
    </location>
</feature>
<dbReference type="InterPro" id="IPR036259">
    <property type="entry name" value="MFS_trans_sf"/>
</dbReference>
<gene>
    <name evidence="13 14" type="primary">LOC117651829</name>
</gene>
<feature type="transmembrane region" description="Helical" evidence="10">
    <location>
        <begin position="39"/>
        <end position="58"/>
    </location>
</feature>
<protein>
    <submittedName>
        <fullName evidence="13 14">Facilitated trehalose transporter Tret1-2 homolog</fullName>
    </submittedName>
</protein>
<evidence type="ECO:0000256" key="8">
    <source>
        <dbReference type="RuleBase" id="RU003346"/>
    </source>
</evidence>
<dbReference type="Gene3D" id="1.20.1250.20">
    <property type="entry name" value="MFS general substrate transporter like domains"/>
    <property type="match status" value="1"/>
</dbReference>
<evidence type="ECO:0000256" key="3">
    <source>
        <dbReference type="ARBA" id="ARBA00022475"/>
    </source>
</evidence>
<comment type="subcellular location">
    <subcellularLocation>
        <location evidence="1">Cell membrane</location>
        <topology evidence="1">Multi-pass membrane protein</topology>
    </subcellularLocation>
</comment>
<dbReference type="FunFam" id="1.20.1250.20:FF:000218">
    <property type="entry name" value="facilitated trehalose transporter Tret1"/>
    <property type="match status" value="1"/>
</dbReference>
<feature type="transmembrane region" description="Helical" evidence="10">
    <location>
        <begin position="388"/>
        <end position="412"/>
    </location>
</feature>
<evidence type="ECO:0000256" key="1">
    <source>
        <dbReference type="ARBA" id="ARBA00004651"/>
    </source>
</evidence>